<feature type="transmembrane region" description="Helical" evidence="1">
    <location>
        <begin position="64"/>
        <end position="87"/>
    </location>
</feature>
<keyword evidence="3" id="KW-1185">Reference proteome</keyword>
<organism evidence="2 3">
    <name type="scientific">Gemmata massiliana</name>
    <dbReference type="NCBI Taxonomy" id="1210884"/>
    <lineage>
        <taxon>Bacteria</taxon>
        <taxon>Pseudomonadati</taxon>
        <taxon>Planctomycetota</taxon>
        <taxon>Planctomycetia</taxon>
        <taxon>Gemmatales</taxon>
        <taxon>Gemmataceae</taxon>
        <taxon>Gemmata</taxon>
    </lineage>
</organism>
<sequence length="108" mass="11599">MTKQQQQIGVGAVVAVLLLLLYPPWKLEFEDGYERIAFAFFFSPPSDYRLTIGNRIVSPQTQAIAAWMLLAEVVCVTALAGALFALYRPAATAPAHGPTMGAPATTTS</sequence>
<dbReference type="KEGG" id="gms:SOIL9_51800"/>
<keyword evidence="1" id="KW-0472">Membrane</keyword>
<dbReference type="EMBL" id="LR593886">
    <property type="protein sequence ID" value="VTR92534.1"/>
    <property type="molecule type" value="Genomic_DNA"/>
</dbReference>
<reference evidence="2 3" key="1">
    <citation type="submission" date="2019-05" db="EMBL/GenBank/DDBJ databases">
        <authorList>
            <consortium name="Science for Life Laboratories"/>
        </authorList>
    </citation>
    <scope>NUCLEOTIDE SEQUENCE [LARGE SCALE GENOMIC DNA]</scope>
    <source>
        <strain evidence="2">Soil9</strain>
    </source>
</reference>
<keyword evidence="1" id="KW-0812">Transmembrane</keyword>
<dbReference type="Proteomes" id="UP000464178">
    <property type="component" value="Chromosome"/>
</dbReference>
<gene>
    <name evidence="2" type="ORF">SOIL9_51800</name>
</gene>
<evidence type="ECO:0000313" key="3">
    <source>
        <dbReference type="Proteomes" id="UP000464178"/>
    </source>
</evidence>
<name>A0A6P2CXM7_9BACT</name>
<feature type="transmembrane region" description="Helical" evidence="1">
    <location>
        <begin position="7"/>
        <end position="25"/>
    </location>
</feature>
<dbReference type="RefSeq" id="WP_162667382.1">
    <property type="nucleotide sequence ID" value="NZ_LR593886.1"/>
</dbReference>
<dbReference type="AlphaFoldDB" id="A0A6P2CXM7"/>
<proteinExistence type="predicted"/>
<evidence type="ECO:0000256" key="1">
    <source>
        <dbReference type="SAM" id="Phobius"/>
    </source>
</evidence>
<accession>A0A6P2CXM7</accession>
<protein>
    <submittedName>
        <fullName evidence="2">Uncharacterized protein</fullName>
    </submittedName>
</protein>
<keyword evidence="1" id="KW-1133">Transmembrane helix</keyword>
<evidence type="ECO:0000313" key="2">
    <source>
        <dbReference type="EMBL" id="VTR92534.1"/>
    </source>
</evidence>